<reference evidence="2 3" key="1">
    <citation type="submission" date="2018-01" db="EMBL/GenBank/DDBJ databases">
        <title>Genome Sequencing and Assembly of Anaerobacter polyendosporus strain CT4.</title>
        <authorList>
            <person name="Tachaapaikoon C."/>
            <person name="Sutheeworapong S."/>
            <person name="Jenjaroenpun P."/>
            <person name="Wongsurawat T."/>
            <person name="Nookeaw I."/>
            <person name="Cheawchanlertfa P."/>
            <person name="Kosugi A."/>
            <person name="Cheevadhanarak S."/>
            <person name="Ratanakhanokchai K."/>
        </authorList>
    </citation>
    <scope>NUCLEOTIDE SEQUENCE [LARGE SCALE GENOMIC DNA]</scope>
    <source>
        <strain evidence="2 3">CT4</strain>
    </source>
</reference>
<dbReference type="EMBL" id="CP025746">
    <property type="protein sequence ID" value="QAA31249.1"/>
    <property type="molecule type" value="Genomic_DNA"/>
</dbReference>
<dbReference type="KEGG" id="cmah:C1I91_06085"/>
<feature type="domain" description="Siphovirus-type tail component RIFT-related" evidence="1">
    <location>
        <begin position="29"/>
        <end position="128"/>
    </location>
</feature>
<dbReference type="InterPro" id="IPR006520">
    <property type="entry name" value="Dit_BPSPP_N"/>
</dbReference>
<protein>
    <submittedName>
        <fullName evidence="2">Phage tail protein</fullName>
    </submittedName>
</protein>
<evidence type="ECO:0000313" key="2">
    <source>
        <dbReference type="EMBL" id="QAA31249.1"/>
    </source>
</evidence>
<sequence>MLNWYSIFFNNKDSLRDLNLNIEQRPNFPVPERDIRIIDIDGRNGSLTRDLGTYKDIPVPISFNLVDRNDIHQTVRNVKRWLIGNIDNRELIQSDDPDYFYKVKQVKVDKEIERMLWVAGKFTATFLCAPFQYSRKGQNTISLRKPGEIYNEGTFQSEPLITIYGMGNITIVINGSLINLKNIDEYMIIDSVSKDAYKDSINMNNSMIGAFPILQEGVNSITWSGNVDSVEIVPNWCYL</sequence>
<evidence type="ECO:0000313" key="3">
    <source>
        <dbReference type="Proteomes" id="UP000286268"/>
    </source>
</evidence>
<keyword evidence="3" id="KW-1185">Reference proteome</keyword>
<name>A0A3R5V6F9_9CLOT</name>
<proteinExistence type="predicted"/>
<gene>
    <name evidence="2" type="ORF">C1I91_06085</name>
</gene>
<dbReference type="Proteomes" id="UP000286268">
    <property type="component" value="Chromosome"/>
</dbReference>
<dbReference type="Gene3D" id="2.40.30.200">
    <property type="match status" value="1"/>
</dbReference>
<evidence type="ECO:0000259" key="1">
    <source>
        <dbReference type="Pfam" id="PF05709"/>
    </source>
</evidence>
<dbReference type="NCBIfam" id="TIGR01633">
    <property type="entry name" value="phi3626_gp14_N"/>
    <property type="match status" value="1"/>
</dbReference>
<accession>A0A3R5V6F9</accession>
<dbReference type="AlphaFoldDB" id="A0A3R5V6F9"/>
<dbReference type="Pfam" id="PF05709">
    <property type="entry name" value="Sipho_tail"/>
    <property type="match status" value="1"/>
</dbReference>
<organism evidence="2 3">
    <name type="scientific">Clostridium manihotivorum</name>
    <dbReference type="NCBI Taxonomy" id="2320868"/>
    <lineage>
        <taxon>Bacteria</taxon>
        <taxon>Bacillati</taxon>
        <taxon>Bacillota</taxon>
        <taxon>Clostridia</taxon>
        <taxon>Eubacteriales</taxon>
        <taxon>Clostridiaceae</taxon>
        <taxon>Clostridium</taxon>
    </lineage>
</organism>
<dbReference type="InterPro" id="IPR008841">
    <property type="entry name" value="Siphovirus-type_tail_N"/>
</dbReference>
<dbReference type="RefSeq" id="WP_128212031.1">
    <property type="nucleotide sequence ID" value="NZ_CP025746.1"/>
</dbReference>
<dbReference type="OrthoDB" id="2734969at2"/>